<dbReference type="EMBL" id="SHOA02000013">
    <property type="protein sequence ID" value="TDH65390.1"/>
    <property type="molecule type" value="Genomic_DNA"/>
</dbReference>
<keyword evidence="2" id="KW-0812">Transmembrane</keyword>
<dbReference type="KEGG" id="blac:94350444"/>
<evidence type="ECO:0000256" key="2">
    <source>
        <dbReference type="SAM" id="Phobius"/>
    </source>
</evidence>
<feature type="compositionally biased region" description="Basic and acidic residues" evidence="1">
    <location>
        <begin position="10"/>
        <end position="24"/>
    </location>
</feature>
<gene>
    <name evidence="3" type="ORF">CCR75_006705</name>
</gene>
<evidence type="ECO:0000313" key="4">
    <source>
        <dbReference type="Proteomes" id="UP000294530"/>
    </source>
</evidence>
<sequence>MTGSSPSRQFQEDRPSLHRYEPSDSLRQCSGCDNEMRASEALQWTSESFRDTTLDLYAASKVFGIHLITFEGLFVVLFSMMTTSLY</sequence>
<organism evidence="3 4">
    <name type="scientific">Bremia lactucae</name>
    <name type="common">Lettuce downy mildew</name>
    <dbReference type="NCBI Taxonomy" id="4779"/>
    <lineage>
        <taxon>Eukaryota</taxon>
        <taxon>Sar</taxon>
        <taxon>Stramenopiles</taxon>
        <taxon>Oomycota</taxon>
        <taxon>Peronosporomycetes</taxon>
        <taxon>Peronosporales</taxon>
        <taxon>Peronosporaceae</taxon>
        <taxon>Bremia</taxon>
    </lineage>
</organism>
<proteinExistence type="predicted"/>
<dbReference type="Proteomes" id="UP000294530">
    <property type="component" value="Unassembled WGS sequence"/>
</dbReference>
<keyword evidence="2" id="KW-1133">Transmembrane helix</keyword>
<keyword evidence="2" id="KW-0472">Membrane</keyword>
<evidence type="ECO:0000256" key="1">
    <source>
        <dbReference type="SAM" id="MobiDB-lite"/>
    </source>
</evidence>
<feature type="transmembrane region" description="Helical" evidence="2">
    <location>
        <begin position="63"/>
        <end position="81"/>
    </location>
</feature>
<dbReference type="AlphaFoldDB" id="A0A976FEP8"/>
<comment type="caution">
    <text evidence="3">The sequence shown here is derived from an EMBL/GenBank/DDBJ whole genome shotgun (WGS) entry which is preliminary data.</text>
</comment>
<feature type="region of interest" description="Disordered" evidence="1">
    <location>
        <begin position="1"/>
        <end position="28"/>
    </location>
</feature>
<keyword evidence="4" id="KW-1185">Reference proteome</keyword>
<dbReference type="RefSeq" id="XP_067814889.1">
    <property type="nucleotide sequence ID" value="XM_067964773.1"/>
</dbReference>
<name>A0A976FEP8_BRELC</name>
<evidence type="ECO:0000313" key="3">
    <source>
        <dbReference type="EMBL" id="TDH65390.1"/>
    </source>
</evidence>
<reference evidence="3 4" key="1">
    <citation type="journal article" date="2021" name="Genome Biol.">
        <title>AFLAP: assembly-free linkage analysis pipeline using k-mers from genome sequencing data.</title>
        <authorList>
            <person name="Fletcher K."/>
            <person name="Zhang L."/>
            <person name="Gil J."/>
            <person name="Han R."/>
            <person name="Cavanaugh K."/>
            <person name="Michelmore R."/>
        </authorList>
    </citation>
    <scope>NUCLEOTIDE SEQUENCE [LARGE SCALE GENOMIC DNA]</scope>
    <source>
        <strain evidence="3 4">SF5</strain>
    </source>
</reference>
<accession>A0A976FEP8</accession>
<dbReference type="GeneID" id="94350444"/>
<protein>
    <submittedName>
        <fullName evidence="3">Uncharacterized protein</fullName>
    </submittedName>
</protein>